<protein>
    <submittedName>
        <fullName evidence="1">Uncharacterized protein</fullName>
    </submittedName>
</protein>
<organism evidence="1 2">
    <name type="scientific">Cercospora berteroae</name>
    <dbReference type="NCBI Taxonomy" id="357750"/>
    <lineage>
        <taxon>Eukaryota</taxon>
        <taxon>Fungi</taxon>
        <taxon>Dikarya</taxon>
        <taxon>Ascomycota</taxon>
        <taxon>Pezizomycotina</taxon>
        <taxon>Dothideomycetes</taxon>
        <taxon>Dothideomycetidae</taxon>
        <taxon>Mycosphaerellales</taxon>
        <taxon>Mycosphaerellaceae</taxon>
        <taxon>Cercospora</taxon>
    </lineage>
</organism>
<keyword evidence="2" id="KW-1185">Reference proteome</keyword>
<comment type="caution">
    <text evidence="1">The sequence shown here is derived from an EMBL/GenBank/DDBJ whole genome shotgun (WGS) entry which is preliminary data.</text>
</comment>
<evidence type="ECO:0000313" key="1">
    <source>
        <dbReference type="EMBL" id="PPJ58744.1"/>
    </source>
</evidence>
<dbReference type="EMBL" id="PNEN01000448">
    <property type="protein sequence ID" value="PPJ58744.1"/>
    <property type="molecule type" value="Genomic_DNA"/>
</dbReference>
<reference evidence="2" key="1">
    <citation type="journal article" date="2017" name="bioRxiv">
        <title>Conservation of a gene cluster reveals novel cercosporin biosynthetic mechanisms and extends production to the genus Colletotrichum.</title>
        <authorList>
            <person name="de Jonge R."/>
            <person name="Ebert M.K."/>
            <person name="Huitt-Roehl C.R."/>
            <person name="Pal P."/>
            <person name="Suttle J.C."/>
            <person name="Spanner R.E."/>
            <person name="Neubauer J.D."/>
            <person name="Jurick W.M.II."/>
            <person name="Stott K.A."/>
            <person name="Secor G.A."/>
            <person name="Thomma B.P.H.J."/>
            <person name="Van de Peer Y."/>
            <person name="Townsend C.A."/>
            <person name="Bolton M.D."/>
        </authorList>
    </citation>
    <scope>NUCLEOTIDE SEQUENCE [LARGE SCALE GENOMIC DNA]</scope>
    <source>
        <strain evidence="2">CBS538.71</strain>
    </source>
</reference>
<proteinExistence type="predicted"/>
<dbReference type="AlphaFoldDB" id="A0A2S6CGA1"/>
<dbReference type="OrthoDB" id="3638353at2759"/>
<name>A0A2S6CGA1_9PEZI</name>
<evidence type="ECO:0000313" key="2">
    <source>
        <dbReference type="Proteomes" id="UP000237631"/>
    </source>
</evidence>
<sequence>MSHSWLTKTPQQLLNAHSKPQGIRYTDLVTTLYIIDSKKLFLLRNSKGQYTPPTYHFSPLQDTKQESMEHYAFKLNQPFIESNLLHQIHFIDLAFDKPLIENHPHTSPSTLHLSLIVTAQNGCAITPSWIKTHLPPYTSSDFIDFPSLPNFLPSQMRLHTTQTALTRYKNLLPRLRNIHGAGVAETPLFRTYLIRTLNSSILQHELLKHKTLAKGYICLFEEDGKLYLLPASEDEELEQKKTKLRSGEEWEVIGKWKRKEGREGFEIGDVRPGGDLLQVWWSCFGNGRDGGMVVEVVEGEGGAVVWRDGDAVPRWARENNERWVLQGGVGT</sequence>
<accession>A0A2S6CGA1</accession>
<gene>
    <name evidence="1" type="ORF">CBER1_08383</name>
</gene>
<dbReference type="Proteomes" id="UP000237631">
    <property type="component" value="Unassembled WGS sequence"/>
</dbReference>